<name>A0A0Q0D9W5_PSESX</name>
<dbReference type="PATRIC" id="fig|264459.3.peg.1073"/>
<comment type="caution">
    <text evidence="1">The sequence shown here is derived from an EMBL/GenBank/DDBJ whole genome shotgun (WGS) entry which is preliminary data.</text>
</comment>
<dbReference type="AlphaFoldDB" id="A0A0Q0D9W5"/>
<protein>
    <submittedName>
        <fullName evidence="1">Membrane protein</fullName>
    </submittedName>
</protein>
<proteinExistence type="predicted"/>
<organism evidence="1 2">
    <name type="scientific">Pseudomonas syringae pv. spinaceae</name>
    <dbReference type="NCBI Taxonomy" id="264459"/>
    <lineage>
        <taxon>Bacteria</taxon>
        <taxon>Pseudomonadati</taxon>
        <taxon>Pseudomonadota</taxon>
        <taxon>Gammaproteobacteria</taxon>
        <taxon>Pseudomonadales</taxon>
        <taxon>Pseudomonadaceae</taxon>
        <taxon>Pseudomonas</taxon>
        <taxon>Pseudomonas syringae</taxon>
    </lineage>
</organism>
<dbReference type="EMBL" id="LJRI01000386">
    <property type="protein sequence ID" value="KPZ03859.1"/>
    <property type="molecule type" value="Genomic_DNA"/>
</dbReference>
<accession>A0A0Q0D9W5</accession>
<sequence length="173" mass="18886">MSRRWSNLSQAMAAYKPSATGISLSVRNLYSSVLQSSIDCGFGADQVKIIWRTASQAYSVGEISLAFESVIKELQSTSIFNASNLVGTLPLPLDVLQGPGSVAIRTLAHLKARDDAKPPVWILDTGLPEFPFCLNPPAAPWVNFTYALLDKLVKDELLKDSFRGKLFARDLGL</sequence>
<evidence type="ECO:0000313" key="2">
    <source>
        <dbReference type="Proteomes" id="UP000050384"/>
    </source>
</evidence>
<reference evidence="1 2" key="1">
    <citation type="submission" date="2015-09" db="EMBL/GenBank/DDBJ databases">
        <title>Genome announcement of multiple Pseudomonas syringae strains.</title>
        <authorList>
            <person name="Thakur S."/>
            <person name="Wang P.W."/>
            <person name="Gong Y."/>
            <person name="Weir B.S."/>
            <person name="Guttman D.S."/>
        </authorList>
    </citation>
    <scope>NUCLEOTIDE SEQUENCE [LARGE SCALE GENOMIC DNA]</scope>
    <source>
        <strain evidence="1 2">ICMP16929</strain>
    </source>
</reference>
<gene>
    <name evidence="1" type="ORF">ALO94_200943</name>
</gene>
<evidence type="ECO:0000313" key="1">
    <source>
        <dbReference type="EMBL" id="KPZ03859.1"/>
    </source>
</evidence>
<dbReference type="Proteomes" id="UP000050384">
    <property type="component" value="Unassembled WGS sequence"/>
</dbReference>